<name>A0A369AYY2_9FIRM</name>
<sequence length="220" mass="24374">MVDKNNVSVNCSCCSDCADTSQDIETNTTSGCFCGPGCCDTPKEMKAEKKQIIIDFLFLDLSVCTRCQGADSSLDEALSEVSKVLEATGVEVVVNKINVISEELAVQHRFVSSPTIRVNGHDIQMDFKESLCESCGDLCGDEVDCRVWIYHGEEYTIPPKAMIIEALLKEVYGSNRVDKEEKEYVLPENLKHFYESMKGKIENTQTKDSCCSPTSKNSCC</sequence>
<reference evidence="1 2" key="1">
    <citation type="submission" date="2018-07" db="EMBL/GenBank/DDBJ databases">
        <title>Genomic Encyclopedia of Type Strains, Phase IV (KMG-IV): sequencing the most valuable type-strain genomes for metagenomic binning, comparative biology and taxonomic classification.</title>
        <authorList>
            <person name="Goeker M."/>
        </authorList>
    </citation>
    <scope>NUCLEOTIDE SEQUENCE [LARGE SCALE GENOMIC DNA]</scope>
    <source>
        <strain evidence="1 2">DSM 27016</strain>
    </source>
</reference>
<comment type="caution">
    <text evidence="1">The sequence shown here is derived from an EMBL/GenBank/DDBJ whole genome shotgun (WGS) entry which is preliminary data.</text>
</comment>
<dbReference type="Proteomes" id="UP000253034">
    <property type="component" value="Unassembled WGS sequence"/>
</dbReference>
<proteinExistence type="predicted"/>
<dbReference type="Pfam" id="PF10865">
    <property type="entry name" value="DUF2703"/>
    <property type="match status" value="1"/>
</dbReference>
<gene>
    <name evidence="1" type="ORF">DFR58_11585</name>
</gene>
<keyword evidence="2" id="KW-1185">Reference proteome</keyword>
<accession>A0A369AYY2</accession>
<protein>
    <submittedName>
        <fullName evidence="1">Uncharacterized protein DUF2703</fullName>
    </submittedName>
</protein>
<evidence type="ECO:0000313" key="1">
    <source>
        <dbReference type="EMBL" id="RCX14361.1"/>
    </source>
</evidence>
<dbReference type="EMBL" id="QPJT01000015">
    <property type="protein sequence ID" value="RCX14361.1"/>
    <property type="molecule type" value="Genomic_DNA"/>
</dbReference>
<dbReference type="AlphaFoldDB" id="A0A369AYY2"/>
<dbReference type="RefSeq" id="WP_114298382.1">
    <property type="nucleotide sequence ID" value="NZ_QPJT01000015.1"/>
</dbReference>
<evidence type="ECO:0000313" key="2">
    <source>
        <dbReference type="Proteomes" id="UP000253034"/>
    </source>
</evidence>
<dbReference type="InterPro" id="IPR021219">
    <property type="entry name" value="DUF2703"/>
</dbReference>
<dbReference type="OrthoDB" id="2965668at2"/>
<organism evidence="1 2">
    <name type="scientific">Anaerobacterium chartisolvens</name>
    <dbReference type="NCBI Taxonomy" id="1297424"/>
    <lineage>
        <taxon>Bacteria</taxon>
        <taxon>Bacillati</taxon>
        <taxon>Bacillota</taxon>
        <taxon>Clostridia</taxon>
        <taxon>Eubacteriales</taxon>
        <taxon>Oscillospiraceae</taxon>
        <taxon>Anaerobacterium</taxon>
    </lineage>
</organism>